<proteinExistence type="predicted"/>
<evidence type="ECO:0000256" key="1">
    <source>
        <dbReference type="SAM" id="Coils"/>
    </source>
</evidence>
<name>A0A2H6KKA7_9APIC</name>
<feature type="transmembrane region" description="Helical" evidence="3">
    <location>
        <begin position="3726"/>
        <end position="3751"/>
    </location>
</feature>
<accession>A0A2H6KKA7</accession>
<feature type="coiled-coil region" evidence="1">
    <location>
        <begin position="2736"/>
        <end position="2774"/>
    </location>
</feature>
<sequence>MSFLHGVLSGVKDDDNVTTYDKDVQAPKIGTGPEDFETALADVSWWITKYFGELQTKTDAVSNALSDLINNKIGKESMKSVAAKNDVKLNEQLANWTSVLENIETNVNSIEDKNVSKLDKVLKQRIGSEMSGIRNAVWMLRDSAKEKDFVGQVSKVDEQLEGQKSNVLALIKNESDSLQARLENEFGNIWNGIKNLNYMKKMRFEKISKAHKSVEDLLGKFDVEYTDQLIGKIEYLRWNLDQLTNDDSTLQKNFTKVDTMVKALVENVQKDLATLKGKIHGQMKGYVTKYVQAVQGEVTKIKKEVLGTTGKGTGSGIYHDWSLLKNYIERLVNGIYKEEQKARTTEKSGRLYVIVNGVKKYADLFTKTKFGDIVKGWIEDILGNNGMVKHWVREYVTDSENRDKLRTKLNIENTGFKAPTAKAIATKIKDALSGQIAEASAEDESQIENKDIKGQMEYVQVVCNRFANALGKELEKSILQRNFSVGEITQQINKTLAYSGDEPKHTLKLQNAVYATLTALQSKARQTANELELYLNDKFTNLSKNVHGAISYVKSIGDQFANGQVSIGKNITKALQDVHPVITDLDTHLQQATTESSKPVIPPYSPSVTPTPSDNLEEKIKGILNQEIGTTSGEKIQKTFTTGFMEKFDGAEKQLKIAVPLIGEQLNALKEVAKSVGERKGEAQTLMNNLKGEIFENSNALFHAVKEADDTLTRSISALVDAYDTARETLKKAIQELQKKLTTAAENAFNIITTQVQKLFANHKMADLKSLQSLVQTQKTDIERIIRLDKFSGVKGLLKQLKDDIRRKSNNENKFDALKNAPNHNDFKSFVEKMQTYFTLIYDYVKYQMDEYVKKQSPSEASDVIAKLGRVKDKLDKTLEGLTTSNHFDYTFKTNVDALNSALQYFAPLKFGGPCTVLLDVVKEGVQALAGQLGKAYVNKYDGHEDQKEFNSFVSPTSKNDELTPYATNLAKVLLTLMEGLRKDVFDLQNECGKTSGGWGNMNIILGNKLGDWFKNRGYLVSKLKQDGELRNHDECKGEKIKSELLTKKITEGSTSPIIKAWKETNKENPEEISLYDMVEFLREFLRKYYNVCQHIHIDKPKAPTNIYQMMQWLSGLYFNPMLKKLDDQFNGLFGEANQLDIAVPDSKHYTINSPLKASNLADALKQVCLLSQLSLVAFLGNGHADGRYACDFRTNLDKLNYPSNPSACFDMLVDILHRVFYQLRFLHSQCSNSRSRGGWQDCWYGQGVGGSSWQCNEKQCANQTPNQSADQTCDQHPNCGVKSPLQSFLEDGLPGFLPHQFKSPGCKLTCNMSNHRGIPCLTPMGFGDISFAASHTKTGSHLRAELDHLCGGAGKSLSKLCGMLDCLLRVAPQTLGDMFGFYYNFLANWNSGIEHRQTAFNDAVKKANFWNDETKLNVASLQASKVHPSNHDKGDLFSITDCNPTSTSGLPCGRYLHPITLYTRSVFTEKHADNYLSWVTYITETFLALLHQLYESCKKCETPGTRCCDKGCEEKCPVKAAYASDEPSKQLNGQKHTTNCHSIVKCPYMHPTLYQYGFTFGSPSGLSGHDKDIRKRRTCRDFCEALKRVIGDNCVLVKLIGEIDEFMKEIRWPFMLTLTTLWSLSLLYLLHIAVVRLDVLRIRSHLRSPSSHRIAAQSLLAAARVKALANIKHGNGPGDQGLEPLADALKKLIGDAIKNATTSLSHKSSKLSCSPNPHDPLSYCSQLDRDIKSKNEELQKAKNTNKTSEISSLEAEIQRYKSNKDDCTKSHFMDEQRMSSLEAEVHHGIDVIVKLTQFSGGEDSVKTLIEKEIARLEKHKKDCENCKKSPQPHASADCPQHKKLDELEEKLETLQQNNDKSPHDLLNNLCSGLEKFLGYQETSKGYSGEGIVYSDLDRLCDGVMSFLHGVLETVKDDDNVTTYDVKDSNNNITSLIKLLENSVGKGRQAFAEAVAKVSEWLKKHGAQVDQKTGEVTEGLSSLIGKLNNGSNSVAGVNYYNQVNEQAGEPLASQLQTWKQTLYQIDTDVTNINTNNSKLDNALKRSVMHEMSVVSEAVKMLNTSSWGNHLMLQVGNVDTALDAQKTRMINKIKEQYDSVQKTLKNEFFNVVSVINNLNKAKAKKIKHIRGAIDTVKVHLKTFDADYREKIQKLFNDISEKLVELNPNSTHIVGDGSGNSRLKLDVEDVKSRLRGIDNKLAENVKQLQNWMVAALRSIHKIQQEVKKIIDREVGESKKTEIDQAAQNIRTQTTQLHNQYEGVKRQLAEQVNKVKAMGGSDAPLNRLQNLESQLAVPNDNVSSIKSYLSWDGRDDPIIALTNKIEENVKQHIRSQILTGIHGQLGTILDGSKKPQDSGLRGIKQKVEEYAKTIGDNMQKTTVQMWLNRILDKDPVNGLLGKYFRYNSGDFKGAKMFTKASDLHIPIKEGIAKVLQEDVYNTVRLSYAVDTGGNVKSDLTSLNNFLQQYATQLDKQLLTATGTTSFVKKIADKIESDEGLHIDPLKRIGPNSPLQLPLIDAIRFILQFISASARNLGEEIASLANNNSGVNIGTSIDGALGVAEPLENQIKEAITNNDPLSSGTSIAIQVAGIAGKVGPAAIDTELAKLLKATADKAIIKLKDEIQNTVISKLSSVDNQVSGFEMQASSAKLLLETKAQEVENKLGELMTEISNHARDNIKFFLDHLREGNICSSLNAIKDELNTQQSNVNSVISNGIHEVLQKTKQLENVPQKVREGREAAEKLMDTLKRELENRIHDVEVNVNEAEKELTVAIDTLTNAVLHAQQAVTQCLSELKENLIDTAESSFDVITTHVRSLFTHQKLADLSALHKLVERQHKKINKIIDEDKASGIKGLLSRMQIHHPTLSEVPRLEEFTKASTTTKWYMDYVTEYIKYQLLPDTKPPTPTTPVPPPISSGGYKARPAMAIAAQVDSNYYKGRAGMAHNTTYTGAVKSPTSTPTPNQHSPSPSAKNPIEKFFDDLKLHADRLFGTLSMGRFSNQSATNRDAFTNFLNSMRPEKFAQLNSPLLDILKSGLESYLKELSYAYVNAYEGHPSLVDFTSEVDGKNCAKTFLSLLETLFDDLGRLSAGCKKRFSKSTISRSSDLGELFKRYGYRVASHSKSQDGELLCKNTMNGEKVHEKLHEKKFTSSDKIEHLKECESNEVDVNSKKKKHDNFDIFDLLKCLHRHLEEYYSVGHIATFTSMKQPCSVNEMLSWFSGLPYNAAYSTLLRDGFTSLLQKPKPKTIQGGDEFEVELDDLKSYYIDAYPNRITYDHINTALDHICSISYDILTSIAGHGDEYTTYAADFCTNHLSLSYPSIPSQCLDMLLDILRRLLPQLRYLFNRCKLSTKHSGWSQCLYGRDVFTTKSPCNNHSNSKPNSRPKCQPTCQANTKPNCQPTSPLMSYLTDSLPGHLPHDVSSIGCRSVCSTCPNGKKGMPCLTPLGFRGFSGSTRKGEEICDILDKFFSNFYLSSLFCLSPKTPASLPEQFGFVLSLVSGWNSPKTEATSRIKKSVESSIESVSINLYDQPTKLTAALTNAYRNTHSNHGGKDHLPAYSDVYSLAMTSACNDRVGKALCAPYVASLCGDTYAYFAEKHCNTYLSWAVYLPWTFWDLLNNLYNAFCNITCADWGCRGCLRGDKCRSGKHGVVEDEKQDAICQCDSIVSCRGVAPTLYQYGFSFGEASTLNSGDTAKKCKDFCSQLKNVLKSEYFQTLFKECDNFLREIRWPFMLTLLALWSLSLLYLLHIAVVRLDVLRIRSHLRSPSSHRIAAQSLLAAARVKALANVKYFSP</sequence>
<feature type="coiled-coil region" evidence="1">
    <location>
        <begin position="1725"/>
        <end position="1771"/>
    </location>
</feature>
<evidence type="ECO:0000313" key="5">
    <source>
        <dbReference type="Proteomes" id="UP000236319"/>
    </source>
</evidence>
<protein>
    <recommendedName>
        <fullName evidence="6">C3H1-type domain-containing protein</fullName>
    </recommendedName>
</protein>
<reference evidence="4 5" key="1">
    <citation type="journal article" date="2017" name="BMC Genomics">
        <title>Whole-genome assembly of Babesia ovata and comparative genomics between closely related pathogens.</title>
        <authorList>
            <person name="Yamagishi J."/>
            <person name="Asada M."/>
            <person name="Hakimi H."/>
            <person name="Tanaka T.Q."/>
            <person name="Sugimoto C."/>
            <person name="Kawazu S."/>
        </authorList>
    </citation>
    <scope>NUCLEOTIDE SEQUENCE [LARGE SCALE GENOMIC DNA]</scope>
    <source>
        <strain evidence="4 5">Miyake</strain>
    </source>
</reference>
<comment type="caution">
    <text evidence="4">The sequence shown here is derived from an EMBL/GenBank/DDBJ whole genome shotgun (WGS) entry which is preliminary data.</text>
</comment>
<keyword evidence="1" id="KW-0175">Coiled coil</keyword>
<dbReference type="VEuPathDB" id="PiroplasmaDB:BOVATA_049010"/>
<dbReference type="GeneID" id="39877178"/>
<keyword evidence="5" id="KW-1185">Reference proteome</keyword>
<feature type="coiled-coil region" evidence="1">
    <location>
        <begin position="716"/>
        <end position="747"/>
    </location>
</feature>
<feature type="region of interest" description="Disordered" evidence="2">
    <location>
        <begin position="594"/>
        <end position="614"/>
    </location>
</feature>
<feature type="region of interest" description="Disordered" evidence="2">
    <location>
        <begin position="2946"/>
        <end position="2969"/>
    </location>
</feature>
<keyword evidence="3" id="KW-0812">Transmembrane</keyword>
<gene>
    <name evidence="4" type="ORF">BOVATA_049010</name>
</gene>
<dbReference type="RefSeq" id="XP_028869651.1">
    <property type="nucleotide sequence ID" value="XM_029013818.1"/>
</dbReference>
<evidence type="ECO:0008006" key="6">
    <source>
        <dbReference type="Google" id="ProtNLM"/>
    </source>
</evidence>
<organism evidence="4 5">
    <name type="scientific">Babesia ovata</name>
    <dbReference type="NCBI Taxonomy" id="189622"/>
    <lineage>
        <taxon>Eukaryota</taxon>
        <taxon>Sar</taxon>
        <taxon>Alveolata</taxon>
        <taxon>Apicomplexa</taxon>
        <taxon>Aconoidasida</taxon>
        <taxon>Piroplasmida</taxon>
        <taxon>Babesiidae</taxon>
        <taxon>Babesia</taxon>
    </lineage>
</organism>
<dbReference type="EMBL" id="BDSA01000043">
    <property type="protein sequence ID" value="GBE63408.1"/>
    <property type="molecule type" value="Genomic_DNA"/>
</dbReference>
<evidence type="ECO:0000313" key="4">
    <source>
        <dbReference type="EMBL" id="GBE63408.1"/>
    </source>
</evidence>
<dbReference type="Proteomes" id="UP000236319">
    <property type="component" value="Unassembled WGS sequence"/>
</dbReference>
<keyword evidence="3" id="KW-1133">Transmembrane helix</keyword>
<feature type="coiled-coil region" evidence="1">
    <location>
        <begin position="1810"/>
        <end position="1865"/>
    </location>
</feature>
<feature type="coiled-coil region" evidence="1">
    <location>
        <begin position="2648"/>
        <end position="2675"/>
    </location>
</feature>
<evidence type="ECO:0000256" key="3">
    <source>
        <dbReference type="SAM" id="Phobius"/>
    </source>
</evidence>
<feature type="compositionally biased region" description="Polar residues" evidence="2">
    <location>
        <begin position="2946"/>
        <end position="2968"/>
    </location>
</feature>
<evidence type="ECO:0000256" key="2">
    <source>
        <dbReference type="SAM" id="MobiDB-lite"/>
    </source>
</evidence>
<keyword evidence="3" id="KW-0472">Membrane</keyword>